<dbReference type="AlphaFoldDB" id="A0A9D9EI29"/>
<dbReference type="Gene3D" id="2.60.40.10">
    <property type="entry name" value="Immunoglobulins"/>
    <property type="match status" value="3"/>
</dbReference>
<dbReference type="Pfam" id="PF13360">
    <property type="entry name" value="PQQ_2"/>
    <property type="match status" value="1"/>
</dbReference>
<protein>
    <submittedName>
        <fullName evidence="4">PQQ-binding-like beta-propeller repeat protein</fullName>
    </submittedName>
</protein>
<accession>A0A9D9EI29</accession>
<dbReference type="InterPro" id="IPR002372">
    <property type="entry name" value="PQQ_rpt_dom"/>
</dbReference>
<dbReference type="SUPFAM" id="SSF50998">
    <property type="entry name" value="Quinoprotein alcohol dehydrogenase-like"/>
    <property type="match status" value="1"/>
</dbReference>
<organism evidence="4 5">
    <name type="scientific">Candidatus Cryptobacteroides merdigallinarum</name>
    <dbReference type="NCBI Taxonomy" id="2840770"/>
    <lineage>
        <taxon>Bacteria</taxon>
        <taxon>Pseudomonadati</taxon>
        <taxon>Bacteroidota</taxon>
        <taxon>Bacteroidia</taxon>
        <taxon>Bacteroidales</taxon>
        <taxon>Candidatus Cryptobacteroides</taxon>
    </lineage>
</organism>
<dbReference type="InterPro" id="IPR013783">
    <property type="entry name" value="Ig-like_fold"/>
</dbReference>
<dbReference type="SMART" id="SM00089">
    <property type="entry name" value="PKD"/>
    <property type="match status" value="1"/>
</dbReference>
<evidence type="ECO:0000313" key="4">
    <source>
        <dbReference type="EMBL" id="MBO8447667.1"/>
    </source>
</evidence>
<dbReference type="SUPFAM" id="SSF49299">
    <property type="entry name" value="PKD domain"/>
    <property type="match status" value="1"/>
</dbReference>
<dbReference type="InterPro" id="IPR036116">
    <property type="entry name" value="FN3_sf"/>
</dbReference>
<feature type="domain" description="PKD" evidence="2">
    <location>
        <begin position="240"/>
        <end position="293"/>
    </location>
</feature>
<reference evidence="4" key="2">
    <citation type="journal article" date="2021" name="PeerJ">
        <title>Extensive microbial diversity within the chicken gut microbiome revealed by metagenomics and culture.</title>
        <authorList>
            <person name="Gilroy R."/>
            <person name="Ravi A."/>
            <person name="Getino M."/>
            <person name="Pursley I."/>
            <person name="Horton D.L."/>
            <person name="Alikhan N.F."/>
            <person name="Baker D."/>
            <person name="Gharbi K."/>
            <person name="Hall N."/>
            <person name="Watson M."/>
            <person name="Adriaenssens E.M."/>
            <person name="Foster-Nyarko E."/>
            <person name="Jarju S."/>
            <person name="Secka A."/>
            <person name="Antonio M."/>
            <person name="Oren A."/>
            <person name="Chaudhuri R.R."/>
            <person name="La Ragione R."/>
            <person name="Hildebrand F."/>
            <person name="Pallen M.J."/>
        </authorList>
    </citation>
    <scope>NUCLEOTIDE SEQUENCE</scope>
    <source>
        <strain evidence="4">20514</strain>
    </source>
</reference>
<dbReference type="PROSITE" id="PS50093">
    <property type="entry name" value="PKD"/>
    <property type="match status" value="1"/>
</dbReference>
<reference evidence="4" key="1">
    <citation type="submission" date="2020-10" db="EMBL/GenBank/DDBJ databases">
        <authorList>
            <person name="Gilroy R."/>
        </authorList>
    </citation>
    <scope>NUCLEOTIDE SEQUENCE</scope>
    <source>
        <strain evidence="4">20514</strain>
    </source>
</reference>
<dbReference type="InterPro" id="IPR000601">
    <property type="entry name" value="PKD_dom"/>
</dbReference>
<dbReference type="InterPro" id="IPR003961">
    <property type="entry name" value="FN3_dom"/>
</dbReference>
<dbReference type="Gene3D" id="2.130.10.10">
    <property type="entry name" value="YVTN repeat-like/Quinoprotein amine dehydrogenase"/>
    <property type="match status" value="2"/>
</dbReference>
<dbReference type="InterPro" id="IPR015943">
    <property type="entry name" value="WD40/YVTN_repeat-like_dom_sf"/>
</dbReference>
<dbReference type="PROSITE" id="PS51257">
    <property type="entry name" value="PROKAR_LIPOPROTEIN"/>
    <property type="match status" value="1"/>
</dbReference>
<proteinExistence type="predicted"/>
<evidence type="ECO:0000256" key="1">
    <source>
        <dbReference type="SAM" id="SignalP"/>
    </source>
</evidence>
<dbReference type="InterPro" id="IPR011047">
    <property type="entry name" value="Quinoprotein_ADH-like_sf"/>
</dbReference>
<keyword evidence="1" id="KW-0732">Signal</keyword>
<feature type="signal peptide" evidence="1">
    <location>
        <begin position="1"/>
        <end position="18"/>
    </location>
</feature>
<dbReference type="PANTHER" id="PTHR34512">
    <property type="entry name" value="CELL SURFACE PROTEIN"/>
    <property type="match status" value="1"/>
</dbReference>
<dbReference type="InterPro" id="IPR022409">
    <property type="entry name" value="PKD/Chitinase_dom"/>
</dbReference>
<dbReference type="CDD" id="cd00146">
    <property type="entry name" value="PKD"/>
    <property type="match status" value="1"/>
</dbReference>
<evidence type="ECO:0000259" key="2">
    <source>
        <dbReference type="PROSITE" id="PS50093"/>
    </source>
</evidence>
<dbReference type="InterPro" id="IPR035986">
    <property type="entry name" value="PKD_dom_sf"/>
</dbReference>
<evidence type="ECO:0000313" key="5">
    <source>
        <dbReference type="Proteomes" id="UP000810252"/>
    </source>
</evidence>
<dbReference type="InterPro" id="IPR018391">
    <property type="entry name" value="PQQ_b-propeller_rpt"/>
</dbReference>
<evidence type="ECO:0000259" key="3">
    <source>
        <dbReference type="PROSITE" id="PS50853"/>
    </source>
</evidence>
<dbReference type="PANTHER" id="PTHR34512:SF30">
    <property type="entry name" value="OUTER MEMBRANE PROTEIN ASSEMBLY FACTOR BAMB"/>
    <property type="match status" value="1"/>
</dbReference>
<dbReference type="SMART" id="SM00060">
    <property type="entry name" value="FN3"/>
    <property type="match status" value="2"/>
</dbReference>
<feature type="chain" id="PRO_5039227363" evidence="1">
    <location>
        <begin position="19"/>
        <end position="647"/>
    </location>
</feature>
<dbReference type="SUPFAM" id="SSF49265">
    <property type="entry name" value="Fibronectin type III"/>
    <property type="match status" value="2"/>
</dbReference>
<dbReference type="EMBL" id="JADIMQ010000003">
    <property type="protein sequence ID" value="MBO8447667.1"/>
    <property type="molecule type" value="Genomic_DNA"/>
</dbReference>
<comment type="caution">
    <text evidence="4">The sequence shown here is derived from an EMBL/GenBank/DDBJ whole genome shotgun (WGS) entry which is preliminary data.</text>
</comment>
<dbReference type="PROSITE" id="PS50853">
    <property type="entry name" value="FN3"/>
    <property type="match status" value="1"/>
</dbReference>
<dbReference type="CDD" id="cd00063">
    <property type="entry name" value="FN3"/>
    <property type="match status" value="2"/>
</dbReference>
<dbReference type="Pfam" id="PF18911">
    <property type="entry name" value="PKD_4"/>
    <property type="match status" value="1"/>
</dbReference>
<gene>
    <name evidence="4" type="ORF">IAC29_00155</name>
</gene>
<sequence>MKRILSYFSAVLPFFAVACSEELKEASFNLYQVSEVTATAGDGYATVSWIAQEGKPEPLEYLVNWTADDPEIAGGSQTVEPASHELLVEGLTNDCTYTFAVQSRYPDGLSMKVTAVCTPKSTRIAASELKAMAGDGRVFLSWTAPETDLEYRYNISVSSGGSEIKTEEVLSDKTSCLVEGLENGREYTFTLTCVYGHGNSDSVSATAVPGEIDPITVTSTSLRQFQLCMFEYNPAYFVQGEITSVLWDFKDGATSSDMTASHIYTETGTYNVSLSVTYDSGNTETAGIEITVEPFAWMTITGTGYQKASNIVFSHDGQTFYTLSQTDKKLLAISAITGETLWEYATSAATYGAGPAVGPDGTVYFGTEDGDGSFYAVSSSGNMKWKATLGAAVKASPAVTSDGSVYVLADKGNFVAFDAASGAEKWRATLDGNAGGVAVDVDGTVYIGTSKGIWAYTETGTLKWKSETEYAVTERGGSLAIAGDVLYAALKGKGGCVALNTSSGMQLWQYKTSSNDCYHPVVDADGTVYFCEKSGYLFAVDRNGNLVWSDETDKNYIYSGFALGADGKAYISQYASPFNLLSFDKSGTRSVVTNIGAQTMSPVSIGPDRRVYYGLNGSVAVYDIKSDIAQAGWPMRGYDQQGTNSLK</sequence>
<name>A0A9D9EI29_9BACT</name>
<dbReference type="SMART" id="SM00564">
    <property type="entry name" value="PQQ"/>
    <property type="match status" value="6"/>
</dbReference>
<dbReference type="Proteomes" id="UP000810252">
    <property type="component" value="Unassembled WGS sequence"/>
</dbReference>
<dbReference type="Pfam" id="PF00041">
    <property type="entry name" value="fn3"/>
    <property type="match status" value="1"/>
</dbReference>
<feature type="domain" description="Fibronectin type-III" evidence="3">
    <location>
        <begin position="118"/>
        <end position="215"/>
    </location>
</feature>